<dbReference type="InterPro" id="IPR029063">
    <property type="entry name" value="SAM-dependent_MTases_sf"/>
</dbReference>
<evidence type="ECO:0000256" key="1">
    <source>
        <dbReference type="ARBA" id="ARBA00022603"/>
    </source>
</evidence>
<dbReference type="Gene3D" id="3.40.50.150">
    <property type="entry name" value="Vaccinia Virus protein VP39"/>
    <property type="match status" value="1"/>
</dbReference>
<name>A0ABP0RUL4_9DINO</name>
<comment type="caution">
    <text evidence="7">The sequence shown here is derived from an EMBL/GenBank/DDBJ whole genome shotgun (WGS) entry which is preliminary data.</text>
</comment>
<reference evidence="7 9" key="1">
    <citation type="submission" date="2024-02" db="EMBL/GenBank/DDBJ databases">
        <authorList>
            <person name="Chen Y."/>
            <person name="Shah S."/>
            <person name="Dougan E. K."/>
            <person name="Thang M."/>
            <person name="Chan C."/>
        </authorList>
    </citation>
    <scope>NUCLEOTIDE SEQUENCE [LARGE SCALE GENOMIC DNA]</scope>
</reference>
<organism evidence="7 9">
    <name type="scientific">Durusdinium trenchii</name>
    <dbReference type="NCBI Taxonomy" id="1381693"/>
    <lineage>
        <taxon>Eukaryota</taxon>
        <taxon>Sar</taxon>
        <taxon>Alveolata</taxon>
        <taxon>Dinophyceae</taxon>
        <taxon>Suessiales</taxon>
        <taxon>Symbiodiniaceae</taxon>
        <taxon>Durusdinium</taxon>
    </lineage>
</organism>
<dbReference type="InterPro" id="IPR050750">
    <property type="entry name" value="C5-MTase"/>
</dbReference>
<dbReference type="InterPro" id="IPR001525">
    <property type="entry name" value="C5_MeTfrase"/>
</dbReference>
<dbReference type="SUPFAM" id="SSF53335">
    <property type="entry name" value="S-adenosyl-L-methionine-dependent methyltransferases"/>
    <property type="match status" value="1"/>
</dbReference>
<accession>A0ABP0RUL4</accession>
<dbReference type="PROSITE" id="PS51679">
    <property type="entry name" value="SAM_MT_C5"/>
    <property type="match status" value="1"/>
</dbReference>
<evidence type="ECO:0008006" key="10">
    <source>
        <dbReference type="Google" id="ProtNLM"/>
    </source>
</evidence>
<comment type="similarity">
    <text evidence="4 5">Belongs to the class I-like SAM-binding methyltransferase superfamily. C5-methyltransferase family.</text>
</comment>
<dbReference type="Proteomes" id="UP001642484">
    <property type="component" value="Unassembled WGS sequence"/>
</dbReference>
<evidence type="ECO:0000313" key="9">
    <source>
        <dbReference type="Proteomes" id="UP001642484"/>
    </source>
</evidence>
<protein>
    <recommendedName>
        <fullName evidence="10">DNA (cytosine-5-)-methyltransferase</fullName>
    </recommendedName>
</protein>
<keyword evidence="3 4" id="KW-0949">S-adenosyl-L-methionine</keyword>
<evidence type="ECO:0000256" key="6">
    <source>
        <dbReference type="SAM" id="MobiDB-lite"/>
    </source>
</evidence>
<feature type="active site" evidence="4">
    <location>
        <position position="181"/>
    </location>
</feature>
<evidence type="ECO:0000256" key="4">
    <source>
        <dbReference type="PROSITE-ProRule" id="PRU01016"/>
    </source>
</evidence>
<sequence>MEDLHFADATADNDMTKTAKTTKKRTSKRVTAWKKPVTRKARSVMKTCAKTRKKEQSESKSNPGRGAAEAQKFLKELKDLIAKKPDAPMVKKLTSETTIQVGSDCSGLGSELVSLATVLGGDCGRIQTKFVSESDATKRLWLQAVAAHFANETPEKIYKDLRDRQNAFAPETHLFVTGAPCPPYSQAGLNKGLEDLRGDLILRSLSYVVEKRPVMVLMENVKNLASEKHKKVLHEIASVLRACGYKVQAEILNTQNHGIPQNRERVYVIAILKSYIIEGREFSFPQTSQMAELKRFLNDETDAANSDCRPSELCQTANRNIRKANKQLKKQPTSQEVIVDAAAGKGYFNMMVGVCPCITKARGGERGFYLLGQSRYLNVFEQGRLQGWHPKWVRMLLRACDSKSQLGKALGDAMSLNILQRLLPRMLYSVGLLAKLPKDNWAHIPAHGPMPSTLYDS</sequence>
<gene>
    <name evidence="7" type="ORF">CCMP2556_LOCUS48929</name>
    <name evidence="8" type="ORF">CCMP2556_LOCUS48958</name>
</gene>
<dbReference type="PANTHER" id="PTHR46098:SF1">
    <property type="entry name" value="TRNA (CYTOSINE(38)-C(5))-METHYLTRANSFERASE"/>
    <property type="match status" value="1"/>
</dbReference>
<dbReference type="PANTHER" id="PTHR46098">
    <property type="entry name" value="TRNA (CYTOSINE(38)-C(5))-METHYLTRANSFERASE"/>
    <property type="match status" value="1"/>
</dbReference>
<dbReference type="EMBL" id="CAXAMN010026607">
    <property type="protein sequence ID" value="CAK9104408.1"/>
    <property type="molecule type" value="Genomic_DNA"/>
</dbReference>
<evidence type="ECO:0000256" key="2">
    <source>
        <dbReference type="ARBA" id="ARBA00022679"/>
    </source>
</evidence>
<evidence type="ECO:0000313" key="8">
    <source>
        <dbReference type="EMBL" id="CAK9104408.1"/>
    </source>
</evidence>
<keyword evidence="9" id="KW-1185">Reference proteome</keyword>
<evidence type="ECO:0000256" key="3">
    <source>
        <dbReference type="ARBA" id="ARBA00022691"/>
    </source>
</evidence>
<keyword evidence="1 4" id="KW-0489">Methyltransferase</keyword>
<dbReference type="EMBL" id="CAXAMN010026605">
    <property type="protein sequence ID" value="CAK9104355.1"/>
    <property type="molecule type" value="Genomic_DNA"/>
</dbReference>
<evidence type="ECO:0000256" key="5">
    <source>
        <dbReference type="RuleBase" id="RU000416"/>
    </source>
</evidence>
<evidence type="ECO:0000313" key="7">
    <source>
        <dbReference type="EMBL" id="CAK9104355.1"/>
    </source>
</evidence>
<keyword evidence="2 4" id="KW-0808">Transferase</keyword>
<dbReference type="PRINTS" id="PR00105">
    <property type="entry name" value="C5METTRFRASE"/>
</dbReference>
<feature type="compositionally biased region" description="Low complexity" evidence="6">
    <location>
        <begin position="7"/>
        <end position="19"/>
    </location>
</feature>
<proteinExistence type="inferred from homology"/>
<dbReference type="NCBIfam" id="TIGR00675">
    <property type="entry name" value="dcm"/>
    <property type="match status" value="1"/>
</dbReference>
<feature type="region of interest" description="Disordered" evidence="6">
    <location>
        <begin position="1"/>
        <end position="67"/>
    </location>
</feature>
<dbReference type="Pfam" id="PF00145">
    <property type="entry name" value="DNA_methylase"/>
    <property type="match status" value="1"/>
</dbReference>
<feature type="compositionally biased region" description="Basic residues" evidence="6">
    <location>
        <begin position="20"/>
        <end position="53"/>
    </location>
</feature>